<dbReference type="InterPro" id="IPR042831">
    <property type="entry name" value="Ribosomal_mL40_fung"/>
</dbReference>
<dbReference type="InterPro" id="IPR019192">
    <property type="entry name" value="Ribosomal_mL40"/>
</dbReference>
<dbReference type="PANTHER" id="PTHR39150:SF1">
    <property type="entry name" value="LARGE RIBOSOMAL SUBUNIT PROTEIN ML40"/>
    <property type="match status" value="1"/>
</dbReference>
<dbReference type="Pfam" id="PF09812">
    <property type="entry name" value="MRP-L28"/>
    <property type="match status" value="1"/>
</dbReference>
<evidence type="ECO:0000256" key="7">
    <source>
        <dbReference type="ARBA" id="ARBA00035192"/>
    </source>
</evidence>
<evidence type="ECO:0000313" key="9">
    <source>
        <dbReference type="Proteomes" id="UP000230605"/>
    </source>
</evidence>
<dbReference type="AlphaFoldDB" id="A0A2G5HZ50"/>
<keyword evidence="3" id="KW-0809">Transit peptide</keyword>
<comment type="similarity">
    <text evidence="2">Belongs to the mitochondrion-specific ribosomal protein mL40 family.</text>
</comment>
<proteinExistence type="inferred from homology"/>
<comment type="subcellular location">
    <subcellularLocation>
        <location evidence="1">Mitochondrion</location>
    </subcellularLocation>
</comment>
<accession>A0A2G5HZ50</accession>
<keyword evidence="4" id="KW-0689">Ribosomal protein</keyword>
<evidence type="ECO:0000256" key="1">
    <source>
        <dbReference type="ARBA" id="ARBA00004173"/>
    </source>
</evidence>
<dbReference type="PANTHER" id="PTHR39150">
    <property type="entry name" value="54S RIBOSOMAL PROTEIN L28, MITOCHONDRIAL"/>
    <property type="match status" value="1"/>
</dbReference>
<comment type="caution">
    <text evidence="8">The sequence shown here is derived from an EMBL/GenBank/DDBJ whole genome shotgun (WGS) entry which is preliminary data.</text>
</comment>
<dbReference type="EMBL" id="LKMD01000102">
    <property type="protein sequence ID" value="PIA97827.1"/>
    <property type="molecule type" value="Genomic_DNA"/>
</dbReference>
<evidence type="ECO:0000256" key="3">
    <source>
        <dbReference type="ARBA" id="ARBA00022946"/>
    </source>
</evidence>
<evidence type="ECO:0000256" key="4">
    <source>
        <dbReference type="ARBA" id="ARBA00022980"/>
    </source>
</evidence>
<dbReference type="GO" id="GO:0005739">
    <property type="term" value="C:mitochondrion"/>
    <property type="evidence" value="ECO:0007669"/>
    <property type="project" value="UniProtKB-SubCell"/>
</dbReference>
<evidence type="ECO:0000256" key="6">
    <source>
        <dbReference type="ARBA" id="ARBA00023274"/>
    </source>
</evidence>
<dbReference type="Proteomes" id="UP000230605">
    <property type="component" value="Chromosome 2"/>
</dbReference>
<keyword evidence="5" id="KW-0496">Mitochondrion</keyword>
<organism evidence="8 9">
    <name type="scientific">Cercospora beticola</name>
    <name type="common">Sugarbeet leaf spot fungus</name>
    <dbReference type="NCBI Taxonomy" id="122368"/>
    <lineage>
        <taxon>Eukaryota</taxon>
        <taxon>Fungi</taxon>
        <taxon>Dikarya</taxon>
        <taxon>Ascomycota</taxon>
        <taxon>Pezizomycotina</taxon>
        <taxon>Dothideomycetes</taxon>
        <taxon>Dothideomycetidae</taxon>
        <taxon>Mycosphaerellales</taxon>
        <taxon>Mycosphaerellaceae</taxon>
        <taxon>Cercospora</taxon>
    </lineage>
</organism>
<dbReference type="GO" id="GO:0032543">
    <property type="term" value="P:mitochondrial translation"/>
    <property type="evidence" value="ECO:0007669"/>
    <property type="project" value="InterPro"/>
</dbReference>
<evidence type="ECO:0000256" key="5">
    <source>
        <dbReference type="ARBA" id="ARBA00023128"/>
    </source>
</evidence>
<dbReference type="GO" id="GO:0003735">
    <property type="term" value="F:structural constituent of ribosome"/>
    <property type="evidence" value="ECO:0007669"/>
    <property type="project" value="InterPro"/>
</dbReference>
<gene>
    <name evidence="8" type="ORF">CB0940_06421</name>
</gene>
<dbReference type="GO" id="GO:1990904">
    <property type="term" value="C:ribonucleoprotein complex"/>
    <property type="evidence" value="ECO:0007669"/>
    <property type="project" value="UniProtKB-KW"/>
</dbReference>
<name>A0A2G5HZ50_CERBT</name>
<evidence type="ECO:0000256" key="2">
    <source>
        <dbReference type="ARBA" id="ARBA00009360"/>
    </source>
</evidence>
<dbReference type="OrthoDB" id="2098203at2759"/>
<reference evidence="8 9" key="1">
    <citation type="submission" date="2015-10" db="EMBL/GenBank/DDBJ databases">
        <title>The cercosporin biosynthetic gene cluster was horizontally transferred to several fungal lineages and shown to be expanded in Cercospora beticola based on microsynteny with recipient genomes.</title>
        <authorList>
            <person name="De Jonge R."/>
            <person name="Ebert M.K."/>
            <person name="Suttle J.C."/>
            <person name="Jurick Ii W.M."/>
            <person name="Secor G.A."/>
            <person name="Thomma B.P."/>
            <person name="Van De Peer Y."/>
            <person name="Bolton M.D."/>
        </authorList>
    </citation>
    <scope>NUCLEOTIDE SEQUENCE [LARGE SCALE GENOMIC DNA]</scope>
    <source>
        <strain evidence="8 9">09-40</strain>
    </source>
</reference>
<dbReference type="Gene3D" id="6.10.250.3440">
    <property type="match status" value="1"/>
</dbReference>
<sequence length="208" mass="24624">MASRTPATMSLLRQTYTTPLSRTTTILPRTSIQQQQPQLYLRPFSSTPSNLKKKSGPQKRDARITAIRYFLHHPLTPRPLRLSRTRYLRHWTIHRAWQRYQDKLKRERQLELERQYNSMAEACEQLRLIDGEGMTHEERIKYGQKPLTQAKEEGGKGPSEEDVLRAREGRLYRLAMKKDEIWDGVPIEYARIQTETPAREGWNHGWTR</sequence>
<protein>
    <recommendedName>
        <fullName evidence="7">Large ribosomal subunit protein mL40</fullName>
    </recommendedName>
</protein>
<keyword evidence="6" id="KW-0687">Ribonucleoprotein</keyword>
<evidence type="ECO:0000313" key="8">
    <source>
        <dbReference type="EMBL" id="PIA97827.1"/>
    </source>
</evidence>
<dbReference type="GO" id="GO:0005840">
    <property type="term" value="C:ribosome"/>
    <property type="evidence" value="ECO:0007669"/>
    <property type="project" value="UniProtKB-KW"/>
</dbReference>